<dbReference type="AlphaFoldDB" id="A0A6P1T340"/>
<dbReference type="Pfam" id="PF06305">
    <property type="entry name" value="LapA_dom"/>
    <property type="match status" value="1"/>
</dbReference>
<evidence type="ECO:0000259" key="7">
    <source>
        <dbReference type="Pfam" id="PF06305"/>
    </source>
</evidence>
<feature type="transmembrane region" description="Helical" evidence="6">
    <location>
        <begin position="47"/>
        <end position="67"/>
    </location>
</feature>
<proteinExistence type="predicted"/>
<protein>
    <submittedName>
        <fullName evidence="8">DUF1049 domain-containing protein</fullName>
    </submittedName>
</protein>
<feature type="domain" description="Lipopolysaccharide assembly protein A" evidence="7">
    <location>
        <begin position="24"/>
        <end position="93"/>
    </location>
</feature>
<keyword evidence="2 6" id="KW-0812">Transmembrane</keyword>
<evidence type="ECO:0000256" key="3">
    <source>
        <dbReference type="ARBA" id="ARBA00022989"/>
    </source>
</evidence>
<dbReference type="KEGG" id="amaq:GO499_13825"/>
<evidence type="ECO:0000313" key="9">
    <source>
        <dbReference type="Proteomes" id="UP000464495"/>
    </source>
</evidence>
<accession>A0A6P1T340</accession>
<dbReference type="Proteomes" id="UP000464495">
    <property type="component" value="Chromosome"/>
</dbReference>
<evidence type="ECO:0000256" key="4">
    <source>
        <dbReference type="ARBA" id="ARBA00023136"/>
    </source>
</evidence>
<reference evidence="8 9" key="1">
    <citation type="submission" date="2019-12" db="EMBL/GenBank/DDBJ databases">
        <title>Complete genome sequence of Algicella marina strain 9Alg 56(T) isolated from the red alga Tichocarpus crinitus.</title>
        <authorList>
            <person name="Kim S.-G."/>
            <person name="Nedashkovskaya O.I."/>
        </authorList>
    </citation>
    <scope>NUCLEOTIDE SEQUENCE [LARGE SCALE GENOMIC DNA]</scope>
    <source>
        <strain evidence="8 9">9Alg 56</strain>
    </source>
</reference>
<dbReference type="GO" id="GO:0005886">
    <property type="term" value="C:plasma membrane"/>
    <property type="evidence" value="ECO:0007669"/>
    <property type="project" value="InterPro"/>
</dbReference>
<feature type="coiled-coil region" evidence="5">
    <location>
        <begin position="70"/>
        <end position="106"/>
    </location>
</feature>
<keyword evidence="3 6" id="KW-1133">Transmembrane helix</keyword>
<dbReference type="EMBL" id="CP046620">
    <property type="protein sequence ID" value="QHQ36171.1"/>
    <property type="molecule type" value="Genomic_DNA"/>
</dbReference>
<name>A0A6P1T340_9RHOB</name>
<keyword evidence="9" id="KW-1185">Reference proteome</keyword>
<organism evidence="8 9">
    <name type="scientific">Algicella marina</name>
    <dbReference type="NCBI Taxonomy" id="2683284"/>
    <lineage>
        <taxon>Bacteria</taxon>
        <taxon>Pseudomonadati</taxon>
        <taxon>Pseudomonadota</taxon>
        <taxon>Alphaproteobacteria</taxon>
        <taxon>Rhodobacterales</taxon>
        <taxon>Paracoccaceae</taxon>
        <taxon>Algicella</taxon>
    </lineage>
</organism>
<dbReference type="RefSeq" id="WP_161862720.1">
    <property type="nucleotide sequence ID" value="NZ_CP046620.1"/>
</dbReference>
<evidence type="ECO:0000256" key="2">
    <source>
        <dbReference type="ARBA" id="ARBA00022692"/>
    </source>
</evidence>
<evidence type="ECO:0000256" key="5">
    <source>
        <dbReference type="SAM" id="Coils"/>
    </source>
</evidence>
<evidence type="ECO:0000256" key="1">
    <source>
        <dbReference type="ARBA" id="ARBA00022475"/>
    </source>
</evidence>
<keyword evidence="1" id="KW-1003">Cell membrane</keyword>
<keyword evidence="4 6" id="KW-0472">Membrane</keyword>
<keyword evidence="5" id="KW-0175">Coiled coil</keyword>
<gene>
    <name evidence="8" type="ORF">GO499_13825</name>
</gene>
<dbReference type="InterPro" id="IPR010445">
    <property type="entry name" value="LapA_dom"/>
</dbReference>
<evidence type="ECO:0000313" key="8">
    <source>
        <dbReference type="EMBL" id="QHQ36171.1"/>
    </source>
</evidence>
<evidence type="ECO:0000256" key="6">
    <source>
        <dbReference type="SAM" id="Phobius"/>
    </source>
</evidence>
<sequence length="115" mass="12936">MLRIIKLVFLAALMLGIVVLALANRGSVQVNLLPPGLSDIYQRSVEVPLYLVSLLSILTGLLIGYILEWLREHKHRRLAAQKKREAAQLKTEVTTLRKKHLSEEDEVLALLDKSA</sequence>